<evidence type="ECO:0000259" key="2">
    <source>
        <dbReference type="Pfam" id="PF26080"/>
    </source>
</evidence>
<accession>A0A9Q0N150</accession>
<feature type="domain" description="CUB" evidence="2">
    <location>
        <begin position="159"/>
        <end position="313"/>
    </location>
</feature>
<dbReference type="PANTHER" id="PTHR33236:SF12">
    <property type="entry name" value="CUB DOMAIN-CONTAINING PROTEIN-RELATED"/>
    <property type="match status" value="1"/>
</dbReference>
<feature type="chain" id="PRO_5040192702" description="CUB domain-containing protein" evidence="1">
    <location>
        <begin position="20"/>
        <end position="314"/>
    </location>
</feature>
<reference evidence="3" key="1">
    <citation type="submission" date="2022-07" db="EMBL/GenBank/DDBJ databases">
        <authorList>
            <person name="Trinca V."/>
            <person name="Uliana J.V.C."/>
            <person name="Torres T.T."/>
            <person name="Ward R.J."/>
            <person name="Monesi N."/>
        </authorList>
    </citation>
    <scope>NUCLEOTIDE SEQUENCE</scope>
    <source>
        <strain evidence="3">HSMRA1968</strain>
        <tissue evidence="3">Whole embryos</tissue>
    </source>
</reference>
<dbReference type="OrthoDB" id="6378913at2759"/>
<evidence type="ECO:0000313" key="4">
    <source>
        <dbReference type="Proteomes" id="UP001151699"/>
    </source>
</evidence>
<dbReference type="SUPFAM" id="SSF49854">
    <property type="entry name" value="Spermadhesin, CUB domain"/>
    <property type="match status" value="1"/>
</dbReference>
<keyword evidence="1" id="KW-0732">Signal</keyword>
<dbReference type="Proteomes" id="UP001151699">
    <property type="component" value="Chromosome B"/>
</dbReference>
<comment type="caution">
    <text evidence="3">The sequence shown here is derived from an EMBL/GenBank/DDBJ whole genome shotgun (WGS) entry which is preliminary data.</text>
</comment>
<proteinExistence type="predicted"/>
<gene>
    <name evidence="3" type="ORF">Bhyg_06688</name>
</gene>
<protein>
    <recommendedName>
        <fullName evidence="2">CUB domain-containing protein</fullName>
    </recommendedName>
</protein>
<sequence length="314" mass="35447">MKLKASVCLLFYWLTTAASQKGTVLKCNTRSNAKQLTLSNPYPSLALCQYTIRAYNVKVCQLRIDFHYFTLEQPSMTPQKPYAHCENDRLTINGIPFDFCGTINQNHVYVPFDVQKITDEVKLVFNLGPYSLAQWYITVNQIECNEKSISVKPDERQAPPGCLQYFYESFGLVQSFNFGGDYYGDTQYGICFNKGKNIDSKLILHDITFQMDIGATVNSENTTRNVRNNNGSYAFGFDSDCIPSTNPGGITEDYIIIPKAEVNGKLKATAFCSNSIDGEEIISHARGPFVIEVNTDTKTTQNKETGFRFRYKVV</sequence>
<dbReference type="AlphaFoldDB" id="A0A9Q0N150"/>
<dbReference type="EMBL" id="WJQU01000002">
    <property type="protein sequence ID" value="KAJ6641748.1"/>
    <property type="molecule type" value="Genomic_DNA"/>
</dbReference>
<dbReference type="InterPro" id="IPR035914">
    <property type="entry name" value="Sperma_CUB_dom_sf"/>
</dbReference>
<evidence type="ECO:0000313" key="3">
    <source>
        <dbReference type="EMBL" id="KAJ6641748.1"/>
    </source>
</evidence>
<evidence type="ECO:0000256" key="1">
    <source>
        <dbReference type="SAM" id="SignalP"/>
    </source>
</evidence>
<dbReference type="Pfam" id="PF26080">
    <property type="entry name" value="CUB_animal"/>
    <property type="match status" value="1"/>
</dbReference>
<name>A0A9Q0N150_9DIPT</name>
<dbReference type="PANTHER" id="PTHR33236">
    <property type="entry name" value="INTRAFLAGELLAR TRANSPORT PROTEIN 122 FAMILY PROTEIN-RELATED"/>
    <property type="match status" value="1"/>
</dbReference>
<feature type="signal peptide" evidence="1">
    <location>
        <begin position="1"/>
        <end position="19"/>
    </location>
</feature>
<keyword evidence="4" id="KW-1185">Reference proteome</keyword>
<dbReference type="InterPro" id="IPR058698">
    <property type="entry name" value="CUB_metazoa"/>
</dbReference>
<organism evidence="3 4">
    <name type="scientific">Pseudolycoriella hygida</name>
    <dbReference type="NCBI Taxonomy" id="35572"/>
    <lineage>
        <taxon>Eukaryota</taxon>
        <taxon>Metazoa</taxon>
        <taxon>Ecdysozoa</taxon>
        <taxon>Arthropoda</taxon>
        <taxon>Hexapoda</taxon>
        <taxon>Insecta</taxon>
        <taxon>Pterygota</taxon>
        <taxon>Neoptera</taxon>
        <taxon>Endopterygota</taxon>
        <taxon>Diptera</taxon>
        <taxon>Nematocera</taxon>
        <taxon>Sciaroidea</taxon>
        <taxon>Sciaridae</taxon>
        <taxon>Pseudolycoriella</taxon>
    </lineage>
</organism>